<keyword evidence="4" id="KW-1185">Reference proteome</keyword>
<evidence type="ECO:0000313" key="3">
    <source>
        <dbReference type="EMBL" id="MXP09585.1"/>
    </source>
</evidence>
<keyword evidence="1" id="KW-1133">Transmembrane helix</keyword>
<feature type="transmembrane region" description="Helical" evidence="1">
    <location>
        <begin position="136"/>
        <end position="160"/>
    </location>
</feature>
<feature type="transmembrane region" description="Helical" evidence="1">
    <location>
        <begin position="96"/>
        <end position="116"/>
    </location>
</feature>
<sequence>MVDKSEKFSWLVRLGYAARGVTYMLLGYLALSTGSGGQASEGSTGVFDMLEGVPFGEPLLYVIALGMLAYAIYKFLSGIANIYNRDDDTKGVLKRVGDVASGVAHSFLAYAAFQYAAAGQRSGGGGGTQERASTVLSYDLGGIVLGLIGLGFLVGGIMQAKKAWDLGFMKRISGRAPGWVCHIGRAGHAARAVVFALIGWSLVQAAWFSSSDQVKGLGDAIVSLSDDGILYSLVAIGLFFFGLFSLVTSRYRVIPHLTSGDMKPDVPGQ</sequence>
<protein>
    <submittedName>
        <fullName evidence="3">DUF1206 domain-containing protein</fullName>
    </submittedName>
</protein>
<feature type="domain" description="DUF1206" evidence="2">
    <location>
        <begin position="14"/>
        <end position="79"/>
    </location>
</feature>
<feature type="domain" description="DUF1206" evidence="2">
    <location>
        <begin position="186"/>
        <end position="252"/>
    </location>
</feature>
<evidence type="ECO:0000259" key="2">
    <source>
        <dbReference type="Pfam" id="PF06724"/>
    </source>
</evidence>
<evidence type="ECO:0000313" key="4">
    <source>
        <dbReference type="Proteomes" id="UP000429229"/>
    </source>
</evidence>
<name>A0A6I4U3U6_9SPHN</name>
<feature type="transmembrane region" description="Helical" evidence="1">
    <location>
        <begin position="229"/>
        <end position="247"/>
    </location>
</feature>
<evidence type="ECO:0000256" key="1">
    <source>
        <dbReference type="SAM" id="Phobius"/>
    </source>
</evidence>
<accession>A0A6I4U3U6</accession>
<dbReference type="OrthoDB" id="5702018at2"/>
<feature type="transmembrane region" description="Helical" evidence="1">
    <location>
        <begin position="59"/>
        <end position="76"/>
    </location>
</feature>
<dbReference type="EMBL" id="WTYR01000001">
    <property type="protein sequence ID" value="MXP09585.1"/>
    <property type="molecule type" value="Genomic_DNA"/>
</dbReference>
<keyword evidence="1" id="KW-0472">Membrane</keyword>
<dbReference type="AlphaFoldDB" id="A0A6I4U3U6"/>
<proteinExistence type="predicted"/>
<dbReference type="InterPro" id="IPR009597">
    <property type="entry name" value="DUF1206"/>
</dbReference>
<organism evidence="3 4">
    <name type="scientific">Alteriqipengyuania halimionae</name>
    <dbReference type="NCBI Taxonomy" id="1926630"/>
    <lineage>
        <taxon>Bacteria</taxon>
        <taxon>Pseudomonadati</taxon>
        <taxon>Pseudomonadota</taxon>
        <taxon>Alphaproteobacteria</taxon>
        <taxon>Sphingomonadales</taxon>
        <taxon>Erythrobacteraceae</taxon>
        <taxon>Alteriqipengyuania</taxon>
    </lineage>
</organism>
<comment type="caution">
    <text evidence="3">The sequence shown here is derived from an EMBL/GenBank/DDBJ whole genome shotgun (WGS) entry which is preliminary data.</text>
</comment>
<feature type="transmembrane region" description="Helical" evidence="1">
    <location>
        <begin position="192"/>
        <end position="209"/>
    </location>
</feature>
<dbReference type="Pfam" id="PF06724">
    <property type="entry name" value="DUF1206"/>
    <property type="match status" value="3"/>
</dbReference>
<keyword evidence="1" id="KW-0812">Transmembrane</keyword>
<feature type="domain" description="DUF1206" evidence="2">
    <location>
        <begin position="97"/>
        <end position="164"/>
    </location>
</feature>
<dbReference type="RefSeq" id="WP_160616265.1">
    <property type="nucleotide sequence ID" value="NZ_WTYR01000001.1"/>
</dbReference>
<dbReference type="Proteomes" id="UP000429229">
    <property type="component" value="Unassembled WGS sequence"/>
</dbReference>
<gene>
    <name evidence="3" type="ORF">GRI68_05280</name>
</gene>
<reference evidence="3 4" key="1">
    <citation type="submission" date="2019-12" db="EMBL/GenBank/DDBJ databases">
        <title>Genomic-based taxomic classification of the family Erythrobacteraceae.</title>
        <authorList>
            <person name="Xu L."/>
        </authorList>
    </citation>
    <scope>NUCLEOTIDE SEQUENCE [LARGE SCALE GENOMIC DNA]</scope>
    <source>
        <strain evidence="3 4">LMG 29519</strain>
    </source>
</reference>